<evidence type="ECO:0000313" key="2">
    <source>
        <dbReference type="Proteomes" id="UP000324222"/>
    </source>
</evidence>
<name>A0A5B7IU65_PORTR</name>
<comment type="caution">
    <text evidence="1">The sequence shown here is derived from an EMBL/GenBank/DDBJ whole genome shotgun (WGS) entry which is preliminary data.</text>
</comment>
<proteinExistence type="predicted"/>
<keyword evidence="2" id="KW-1185">Reference proteome</keyword>
<evidence type="ECO:0000313" key="1">
    <source>
        <dbReference type="EMBL" id="MPC86005.1"/>
    </source>
</evidence>
<dbReference type="Proteomes" id="UP000324222">
    <property type="component" value="Unassembled WGS sequence"/>
</dbReference>
<sequence length="60" mass="6906">MLSVSSPSVCISSLLTCLTYRHHSICHCLAFHYLSPVALTWLQSPYTNLMNDRFNENFEI</sequence>
<dbReference type="EMBL" id="VSRR010070255">
    <property type="protein sequence ID" value="MPC86005.1"/>
    <property type="molecule type" value="Genomic_DNA"/>
</dbReference>
<dbReference type="AlphaFoldDB" id="A0A5B7IU65"/>
<reference evidence="1 2" key="1">
    <citation type="submission" date="2019-05" db="EMBL/GenBank/DDBJ databases">
        <title>Another draft genome of Portunus trituberculatus and its Hox gene families provides insights of decapod evolution.</title>
        <authorList>
            <person name="Jeong J.-H."/>
            <person name="Song I."/>
            <person name="Kim S."/>
            <person name="Choi T."/>
            <person name="Kim D."/>
            <person name="Ryu S."/>
            <person name="Kim W."/>
        </authorList>
    </citation>
    <scope>NUCLEOTIDE SEQUENCE [LARGE SCALE GENOMIC DNA]</scope>
    <source>
        <tissue evidence="1">Muscle</tissue>
    </source>
</reference>
<organism evidence="1 2">
    <name type="scientific">Portunus trituberculatus</name>
    <name type="common">Swimming crab</name>
    <name type="synonym">Neptunus trituberculatus</name>
    <dbReference type="NCBI Taxonomy" id="210409"/>
    <lineage>
        <taxon>Eukaryota</taxon>
        <taxon>Metazoa</taxon>
        <taxon>Ecdysozoa</taxon>
        <taxon>Arthropoda</taxon>
        <taxon>Crustacea</taxon>
        <taxon>Multicrustacea</taxon>
        <taxon>Malacostraca</taxon>
        <taxon>Eumalacostraca</taxon>
        <taxon>Eucarida</taxon>
        <taxon>Decapoda</taxon>
        <taxon>Pleocyemata</taxon>
        <taxon>Brachyura</taxon>
        <taxon>Eubrachyura</taxon>
        <taxon>Portunoidea</taxon>
        <taxon>Portunidae</taxon>
        <taxon>Portuninae</taxon>
        <taxon>Portunus</taxon>
    </lineage>
</organism>
<protein>
    <submittedName>
        <fullName evidence="1">Uncharacterized protein</fullName>
    </submittedName>
</protein>
<gene>
    <name evidence="1" type="ORF">E2C01_080817</name>
</gene>
<accession>A0A5B7IU65</accession>